<dbReference type="Proteomes" id="UP000044377">
    <property type="component" value="Unassembled WGS sequence"/>
</dbReference>
<proteinExistence type="predicted"/>
<accession>A0A0G4JQK6</accession>
<keyword evidence="2" id="KW-1185">Reference proteome</keyword>
<protein>
    <submittedName>
        <fullName evidence="1">Uncharacterized protein</fullName>
    </submittedName>
</protein>
<gene>
    <name evidence="1" type="ORF">BN1221_00565</name>
</gene>
<evidence type="ECO:0000313" key="2">
    <source>
        <dbReference type="Proteomes" id="UP000044377"/>
    </source>
</evidence>
<sequence length="39" mass="4321">MAAAPAQEGWGGVRIKKLVDCSRRDIFICIDVGIKDFLQ</sequence>
<dbReference type="EMBL" id="CGIG01000001">
    <property type="protein sequence ID" value="CPR14158.1"/>
    <property type="molecule type" value="Genomic_DNA"/>
</dbReference>
<dbReference type="AlphaFoldDB" id="A0A0G4JQK6"/>
<evidence type="ECO:0000313" key="1">
    <source>
        <dbReference type="EMBL" id="CPR14158.1"/>
    </source>
</evidence>
<reference evidence="2" key="1">
    <citation type="submission" date="2015-01" db="EMBL/GenBank/DDBJ databases">
        <authorList>
            <person name="Paterson Steve"/>
        </authorList>
    </citation>
    <scope>NUCLEOTIDE SEQUENCE [LARGE SCALE GENOMIC DNA]</scope>
    <source>
        <strain evidence="2">OBR1</strain>
    </source>
</reference>
<dbReference type="STRING" id="1109412.BN1221_00565"/>
<name>A0A0G4JQK6_9GAMM</name>
<organism evidence="1 2">
    <name type="scientific">Brenneria goodwinii</name>
    <dbReference type="NCBI Taxonomy" id="1109412"/>
    <lineage>
        <taxon>Bacteria</taxon>
        <taxon>Pseudomonadati</taxon>
        <taxon>Pseudomonadota</taxon>
        <taxon>Gammaproteobacteria</taxon>
        <taxon>Enterobacterales</taxon>
        <taxon>Pectobacteriaceae</taxon>
        <taxon>Brenneria</taxon>
    </lineage>
</organism>